<protein>
    <recommendedName>
        <fullName evidence="8">Ferredoxin</fullName>
    </recommendedName>
</protein>
<evidence type="ECO:0000259" key="9">
    <source>
        <dbReference type="PROSITE" id="PS51379"/>
    </source>
</evidence>
<dbReference type="EMBL" id="FUPS01000016">
    <property type="protein sequence ID" value="SJT09885.1"/>
    <property type="molecule type" value="Genomic_DNA"/>
</dbReference>
<keyword evidence="3 8" id="KW-0004">4Fe-4S</keyword>
<evidence type="ECO:0000313" key="16">
    <source>
        <dbReference type="EMBL" id="VFD33609.1"/>
    </source>
</evidence>
<gene>
    <name evidence="10" type="primary">fdxA</name>
    <name evidence="12" type="ORF">BN1095_210071</name>
    <name evidence="10" type="ORF">BN1096_160067</name>
    <name evidence="11" type="ORF">BN1097_140068</name>
    <name evidence="13" type="ORF">KRM00_000164</name>
    <name evidence="14" type="ORF">KRQ00_001387</name>
    <name evidence="17" type="ORF">SAMEA1402366_01672</name>
    <name evidence="16" type="ORF">SAMEA1402399_02668</name>
    <name evidence="15" type="ORF">SAMEA3375112_03679</name>
</gene>
<reference evidence="11" key="1">
    <citation type="submission" date="2014-07" db="EMBL/GenBank/DDBJ databases">
        <authorList>
            <person name="Monot Marc"/>
        </authorList>
    </citation>
    <scope>NUCLEOTIDE SEQUENCE</scope>
    <source>
        <strain evidence="12">7032989</strain>
        <strain evidence="11">7032994</strain>
    </source>
</reference>
<accession>A0A031WCX2</accession>
<evidence type="ECO:0000313" key="13">
    <source>
        <dbReference type="EMBL" id="HBH1540713.1"/>
    </source>
</evidence>
<dbReference type="EMBL" id="LK932861">
    <property type="protein sequence ID" value="CDS97557.1"/>
    <property type="molecule type" value="Genomic_DNA"/>
</dbReference>
<dbReference type="KEGG" id="pdf:CD630DERM_01721"/>
<evidence type="ECO:0000313" key="11">
    <source>
        <dbReference type="EMBL" id="CDS83184.1"/>
    </source>
</evidence>
<evidence type="ECO:0000313" key="10">
    <source>
        <dbReference type="EMBL" id="CDS83044.1"/>
    </source>
</evidence>
<dbReference type="EMBL" id="LK932465">
    <property type="protein sequence ID" value="CDS83044.1"/>
    <property type="molecule type" value="Genomic_DNA"/>
</dbReference>
<keyword evidence="7 8" id="KW-0411">Iron-sulfur</keyword>
<dbReference type="EMBL" id="CAAJVP010000006">
    <property type="protein sequence ID" value="VHY04934.1"/>
    <property type="molecule type" value="Genomic_DNA"/>
</dbReference>
<dbReference type="InterPro" id="IPR017896">
    <property type="entry name" value="4Fe4S_Fe-S-bd"/>
</dbReference>
<dbReference type="EMBL" id="CAADAN010000010">
    <property type="protein sequence ID" value="VFD33609.1"/>
    <property type="molecule type" value="Genomic_DNA"/>
</dbReference>
<dbReference type="GO" id="GO:0009055">
    <property type="term" value="F:electron transfer activity"/>
    <property type="evidence" value="ECO:0007669"/>
    <property type="project" value="UniProtKB-UniRule"/>
</dbReference>
<evidence type="ECO:0000313" key="18">
    <source>
        <dbReference type="Proteomes" id="UP000189137"/>
    </source>
</evidence>
<dbReference type="GO" id="GO:0046872">
    <property type="term" value="F:metal ion binding"/>
    <property type="evidence" value="ECO:0007669"/>
    <property type="project" value="UniProtKB-UniRule"/>
</dbReference>
<dbReference type="OMA" id="VDCCVDD"/>
<dbReference type="PROSITE" id="PS51379">
    <property type="entry name" value="4FE4S_FER_2"/>
    <property type="match status" value="2"/>
</dbReference>
<keyword evidence="2 8" id="KW-0813">Transport</keyword>
<keyword evidence="4 8" id="KW-0479">Metal-binding</keyword>
<proteinExistence type="predicted"/>
<dbReference type="PATRIC" id="fig|1496.1371.peg.2787"/>
<evidence type="ECO:0000256" key="4">
    <source>
        <dbReference type="ARBA" id="ARBA00022723"/>
    </source>
</evidence>
<evidence type="ECO:0000313" key="20">
    <source>
        <dbReference type="Proteomes" id="UP000411588"/>
    </source>
</evidence>
<dbReference type="Proteomes" id="UP000879542">
    <property type="component" value="Unassembled WGS sequence"/>
</dbReference>
<evidence type="ECO:0000256" key="5">
    <source>
        <dbReference type="ARBA" id="ARBA00022982"/>
    </source>
</evidence>
<dbReference type="Proteomes" id="UP000372533">
    <property type="component" value="Unassembled WGS sequence"/>
</dbReference>
<dbReference type="Pfam" id="PF12838">
    <property type="entry name" value="Fer4_7"/>
    <property type="match status" value="1"/>
</dbReference>
<keyword evidence="5 8" id="KW-0249">Electron transport</keyword>
<evidence type="ECO:0000313" key="19">
    <source>
        <dbReference type="Proteomes" id="UP000372533"/>
    </source>
</evidence>
<organism evidence="11">
    <name type="scientific">Clostridioides difficile</name>
    <name type="common">Peptoclostridium difficile</name>
    <dbReference type="NCBI Taxonomy" id="1496"/>
    <lineage>
        <taxon>Bacteria</taxon>
        <taxon>Bacillati</taxon>
        <taxon>Bacillota</taxon>
        <taxon>Clostridia</taxon>
        <taxon>Peptostreptococcales</taxon>
        <taxon>Peptostreptococcaceae</taxon>
        <taxon>Clostridioides</taxon>
    </lineage>
</organism>
<dbReference type="Proteomes" id="UP000411588">
    <property type="component" value="Unassembled WGS sequence"/>
</dbReference>
<comment type="cofactor">
    <cofactor evidence="1 8">
        <name>[4Fe-4S] cluster</name>
        <dbReference type="ChEBI" id="CHEBI:49883"/>
    </cofactor>
</comment>
<feature type="domain" description="4Fe-4S ferredoxin-type" evidence="9">
    <location>
        <begin position="29"/>
        <end position="56"/>
    </location>
</feature>
<dbReference type="PROSITE" id="PS00198">
    <property type="entry name" value="4FE4S_FER_1"/>
    <property type="match status" value="1"/>
</dbReference>
<dbReference type="InterPro" id="IPR000813">
    <property type="entry name" value="7Fe_ferredoxin"/>
</dbReference>
<keyword evidence="6 8" id="KW-0408">Iron</keyword>
<dbReference type="SUPFAM" id="SSF54862">
    <property type="entry name" value="4Fe-4S ferredoxins"/>
    <property type="match status" value="1"/>
</dbReference>
<dbReference type="EMBL" id="DAEPXK010000002">
    <property type="protein sequence ID" value="HBH1540713.1"/>
    <property type="molecule type" value="Genomic_DNA"/>
</dbReference>
<evidence type="ECO:0000256" key="8">
    <source>
        <dbReference type="RuleBase" id="RU365098"/>
    </source>
</evidence>
<dbReference type="Proteomes" id="UP000189137">
    <property type="component" value="Unassembled WGS sequence"/>
</dbReference>
<dbReference type="RefSeq" id="WP_009888017.1">
    <property type="nucleotide sequence ID" value="NZ_AP025558.1"/>
</dbReference>
<dbReference type="GO" id="GO:0051539">
    <property type="term" value="F:4 iron, 4 sulfur cluster binding"/>
    <property type="evidence" value="ECO:0007669"/>
    <property type="project" value="UniProtKB-UniRule"/>
</dbReference>
<evidence type="ECO:0000256" key="3">
    <source>
        <dbReference type="ARBA" id="ARBA00022485"/>
    </source>
</evidence>
<feature type="domain" description="4Fe-4S ferredoxin-type" evidence="9">
    <location>
        <begin position="1"/>
        <end position="28"/>
    </location>
</feature>
<comment type="function">
    <text evidence="8">Ferredoxins are iron-sulfur proteins that transfer electrons in a wide variety of metabolic reactions.</text>
</comment>
<evidence type="ECO:0000313" key="17">
    <source>
        <dbReference type="EMBL" id="VHY04934.1"/>
    </source>
</evidence>
<evidence type="ECO:0000313" key="12">
    <source>
        <dbReference type="EMBL" id="CDS97557.1"/>
    </source>
</evidence>
<evidence type="ECO:0000256" key="2">
    <source>
        <dbReference type="ARBA" id="ARBA00022448"/>
    </source>
</evidence>
<reference evidence="13" key="2">
    <citation type="journal article" date="2018" name="Genome Biol.">
        <title>SKESA: strategic k-mer extension for scrupulous assemblies.</title>
        <authorList>
            <person name="Souvorov A."/>
            <person name="Agarwala R."/>
            <person name="Lipman D.J."/>
        </authorList>
    </citation>
    <scope>NUCLEOTIDE SEQUENCE</scope>
    <source>
        <strain evidence="14">Clostridioides</strain>
        <strain evidence="13">HN1000</strain>
    </source>
</reference>
<dbReference type="AlphaFoldDB" id="A0A031WCX2"/>
<reference evidence="16 20" key="3">
    <citation type="submission" date="2019-02" db="EMBL/GenBank/DDBJ databases">
        <authorList>
            <consortium name="Pathogen Informatics"/>
        </authorList>
    </citation>
    <scope>NUCLEOTIDE SEQUENCE [LARGE SCALE GENOMIC DNA]</scope>
    <source>
        <strain evidence="16">Clo34</strain>
        <strain evidence="20">clo34</strain>
        <strain evidence="17">Tl291</strain>
        <strain evidence="19">tl291</strain>
        <strain evidence="15 18">VRECD0157</strain>
    </source>
</reference>
<dbReference type="Gene3D" id="3.30.70.20">
    <property type="match status" value="1"/>
</dbReference>
<name>A0A031WCX2_CLODI</name>
<dbReference type="InterPro" id="IPR017900">
    <property type="entry name" value="4Fe4S_Fe_S_CS"/>
</dbReference>
<dbReference type="EMBL" id="DAEQIJ010000005">
    <property type="protein sequence ID" value="HBH2619636.1"/>
    <property type="molecule type" value="Genomic_DNA"/>
</dbReference>
<evidence type="ECO:0000256" key="1">
    <source>
        <dbReference type="ARBA" id="ARBA00001966"/>
    </source>
</evidence>
<evidence type="ECO:0000313" key="14">
    <source>
        <dbReference type="EMBL" id="HBH2619636.1"/>
    </source>
</evidence>
<dbReference type="GeneID" id="66352722"/>
<reference evidence="13" key="4">
    <citation type="submission" date="2021-06" db="EMBL/GenBank/DDBJ databases">
        <authorList>
            <consortium name="NCBI Pathogen Detection Project"/>
        </authorList>
    </citation>
    <scope>NUCLEOTIDE SEQUENCE</scope>
    <source>
        <strain evidence="14">Clostridioides</strain>
        <strain evidence="13">HN1000</strain>
    </source>
</reference>
<evidence type="ECO:0000256" key="6">
    <source>
        <dbReference type="ARBA" id="ARBA00023004"/>
    </source>
</evidence>
<sequence length="56" mass="5522">MAYKITDACISCGACEAECPVSCISAGDDAYVIDAGSCIDCGSCAGACPVDAPQPE</sequence>
<dbReference type="Proteomes" id="UP000878956">
    <property type="component" value="Unassembled WGS sequence"/>
</dbReference>
<evidence type="ECO:0000256" key="7">
    <source>
        <dbReference type="ARBA" id="ARBA00023014"/>
    </source>
</evidence>
<dbReference type="EMBL" id="LK932347">
    <property type="protein sequence ID" value="CDS83184.1"/>
    <property type="molecule type" value="Genomic_DNA"/>
</dbReference>
<dbReference type="OrthoDB" id="9803397at2"/>
<evidence type="ECO:0000313" key="15">
    <source>
        <dbReference type="EMBL" id="SJT09885.1"/>
    </source>
</evidence>
<dbReference type="PRINTS" id="PR00354">
    <property type="entry name" value="7FE8SFRDOXIN"/>
</dbReference>